<dbReference type="Proteomes" id="UP000198406">
    <property type="component" value="Unassembled WGS sequence"/>
</dbReference>
<dbReference type="GO" id="GO:0005524">
    <property type="term" value="F:ATP binding"/>
    <property type="evidence" value="ECO:0007669"/>
    <property type="project" value="InterPro"/>
</dbReference>
<dbReference type="InterPro" id="IPR027417">
    <property type="entry name" value="P-loop_NTPase"/>
</dbReference>
<dbReference type="InParanoid" id="A0A1Z5KMZ2"/>
<sequence>MSPTLVYRAFLFQKRLFSSVAPSSRWRITPKQRTNIIFGANTDVGKTVISAGLVQASLKQRPVHYIKPLQCGGSDQDFVERHVKDKSQLTAQTLFSWDTPASPHTACTRENKPVGDAQILSALTEALQQQQQQYDHLTSYIETAGGALSPASASPENCSPRHALTKNQWGWIPQADLYQELTGVAPVVLVGDGRLGGISATLAALEVVIARGYDVAALVLLENGYDNVSAIRALAERKALPFRSGTGERLFPLPLQSIISLPPIPKDPEVPLFEWYESTSAKFSELDEYLQNWHEGQVHDWRSMPRDASSVLWYPNIQHKNIKQSEVAIVNSATKNRHHLLEFSEGGATLECVQSDDMSVASTILGHAESTQNLATLAALGRYGRLDLNPVVTSPGLALAHSLGADKVLYVAGNHVEVALYMALRTYHRRKDVSDPQKYDWAVAAQEGCYHGDTLGALNVAGPRQTFVEDQHPWYSSNSLLFETPTWAYKDGTLKVSIPGSYQIETEFEFESVPSIMDISTRLISHRKLHSQYKEMIEMQWLVYEHSGVNRKIGGVILEPVMAGLVCNFVDPLWQRALVDVAASRGVPVIFDERMSGMYRFGLLNAERLLQVKADILCYGGGMGDAPSTIATTNEVFETFLGDEPGEALLFGHLNAAQPDECVRTVHELEASKAIIQNEPGSFMAFDEKQVSEISLLPHVESVATFGSVMKVALIEPYDDEYKRTNMAVALLRRGGLNVIRHDNIICAMVSPTTATRDYCIQVCERILSALKSLK</sequence>
<evidence type="ECO:0000313" key="4">
    <source>
        <dbReference type="Proteomes" id="UP000198406"/>
    </source>
</evidence>
<dbReference type="SUPFAM" id="SSF52540">
    <property type="entry name" value="P-loop containing nucleoside triphosphate hydrolases"/>
    <property type="match status" value="1"/>
</dbReference>
<protein>
    <submittedName>
        <fullName evidence="3">Adenosylmethionine---8-amino-7-oxononanoate aminotransferase</fullName>
        <ecNumber evidence="3">2.6.1.62</ecNumber>
    </submittedName>
</protein>
<evidence type="ECO:0000256" key="1">
    <source>
        <dbReference type="ARBA" id="ARBA00022576"/>
    </source>
</evidence>
<dbReference type="AlphaFoldDB" id="A0A1Z5KMZ2"/>
<dbReference type="EC" id="2.6.1.62" evidence="3"/>
<dbReference type="GO" id="GO:0000287">
    <property type="term" value="F:magnesium ion binding"/>
    <property type="evidence" value="ECO:0007669"/>
    <property type="project" value="InterPro"/>
</dbReference>
<dbReference type="CDD" id="cd03109">
    <property type="entry name" value="DTBS"/>
    <property type="match status" value="1"/>
</dbReference>
<dbReference type="Gene3D" id="3.40.640.10">
    <property type="entry name" value="Type I PLP-dependent aspartate aminotransferase-like (Major domain)"/>
    <property type="match status" value="1"/>
</dbReference>
<dbReference type="GO" id="GO:0004015">
    <property type="term" value="F:adenosylmethionine-8-amino-7-oxononanoate transaminase activity"/>
    <property type="evidence" value="ECO:0007669"/>
    <property type="project" value="UniProtKB-EC"/>
</dbReference>
<keyword evidence="2 3" id="KW-0808">Transferase</keyword>
<dbReference type="InterPro" id="IPR004472">
    <property type="entry name" value="DTB_synth_BioD"/>
</dbReference>
<dbReference type="GO" id="GO:0030170">
    <property type="term" value="F:pyridoxal phosphate binding"/>
    <property type="evidence" value="ECO:0007669"/>
    <property type="project" value="InterPro"/>
</dbReference>
<dbReference type="OrthoDB" id="425114at2759"/>
<proteinExistence type="inferred from homology"/>
<dbReference type="UniPathway" id="UPA00078"/>
<gene>
    <name evidence="3" type="ORF">FisN_23Lh120</name>
</gene>
<dbReference type="PANTHER" id="PTHR42684">
    <property type="entry name" value="ADENOSYLMETHIONINE-8-AMINO-7-OXONONANOATE AMINOTRANSFERASE"/>
    <property type="match status" value="1"/>
</dbReference>
<evidence type="ECO:0000256" key="2">
    <source>
        <dbReference type="ARBA" id="ARBA00022679"/>
    </source>
</evidence>
<organism evidence="3 4">
    <name type="scientific">Fistulifera solaris</name>
    <name type="common">Oleaginous diatom</name>
    <dbReference type="NCBI Taxonomy" id="1519565"/>
    <lineage>
        <taxon>Eukaryota</taxon>
        <taxon>Sar</taxon>
        <taxon>Stramenopiles</taxon>
        <taxon>Ochrophyta</taxon>
        <taxon>Bacillariophyta</taxon>
        <taxon>Bacillariophyceae</taxon>
        <taxon>Bacillariophycidae</taxon>
        <taxon>Naviculales</taxon>
        <taxon>Naviculaceae</taxon>
        <taxon>Fistulifera</taxon>
    </lineage>
</organism>
<dbReference type="HAMAP" id="MF_00336">
    <property type="entry name" value="BioD"/>
    <property type="match status" value="1"/>
</dbReference>
<dbReference type="Gene3D" id="3.40.50.300">
    <property type="entry name" value="P-loop containing nucleotide triphosphate hydrolases"/>
    <property type="match status" value="1"/>
</dbReference>
<reference evidence="3 4" key="1">
    <citation type="journal article" date="2015" name="Plant Cell">
        <title>Oil accumulation by the oleaginous diatom Fistulifera solaris as revealed by the genome and transcriptome.</title>
        <authorList>
            <person name="Tanaka T."/>
            <person name="Maeda Y."/>
            <person name="Veluchamy A."/>
            <person name="Tanaka M."/>
            <person name="Abida H."/>
            <person name="Marechal E."/>
            <person name="Bowler C."/>
            <person name="Muto M."/>
            <person name="Sunaga Y."/>
            <person name="Tanaka M."/>
            <person name="Yoshino T."/>
            <person name="Taniguchi T."/>
            <person name="Fukuda Y."/>
            <person name="Nemoto M."/>
            <person name="Matsumoto M."/>
            <person name="Wong P.S."/>
            <person name="Aburatani S."/>
            <person name="Fujibuchi W."/>
        </authorList>
    </citation>
    <scope>NUCLEOTIDE SEQUENCE [LARGE SCALE GENOMIC DNA]</scope>
    <source>
        <strain evidence="3 4">JPCC DA0580</strain>
    </source>
</reference>
<dbReference type="SUPFAM" id="SSF53383">
    <property type="entry name" value="PLP-dependent transferases"/>
    <property type="match status" value="1"/>
</dbReference>
<keyword evidence="1 3" id="KW-0032">Aminotransferase</keyword>
<evidence type="ECO:0000313" key="3">
    <source>
        <dbReference type="EMBL" id="GAX27308.1"/>
    </source>
</evidence>
<dbReference type="PANTHER" id="PTHR42684:SF3">
    <property type="entry name" value="ADENOSYLMETHIONINE-8-AMINO-7-OXONONANOATE AMINOTRANSFERASE"/>
    <property type="match status" value="1"/>
</dbReference>
<dbReference type="EMBL" id="BDSP01000255">
    <property type="protein sequence ID" value="GAX27308.1"/>
    <property type="molecule type" value="Genomic_DNA"/>
</dbReference>
<name>A0A1Z5KMZ2_FISSO</name>
<dbReference type="GO" id="GO:0009102">
    <property type="term" value="P:biotin biosynthetic process"/>
    <property type="evidence" value="ECO:0007669"/>
    <property type="project" value="UniProtKB-UniPathway"/>
</dbReference>
<comment type="caution">
    <text evidence="3">The sequence shown here is derived from an EMBL/GenBank/DDBJ whole genome shotgun (WGS) entry which is preliminary data.</text>
</comment>
<keyword evidence="4" id="KW-1185">Reference proteome</keyword>
<dbReference type="GO" id="GO:0005739">
    <property type="term" value="C:mitochondrion"/>
    <property type="evidence" value="ECO:0007669"/>
    <property type="project" value="TreeGrafter"/>
</dbReference>
<dbReference type="InterPro" id="IPR005814">
    <property type="entry name" value="Aminotrans_3"/>
</dbReference>
<dbReference type="InterPro" id="IPR015421">
    <property type="entry name" value="PyrdxlP-dep_Trfase_major"/>
</dbReference>
<dbReference type="Pfam" id="PF00202">
    <property type="entry name" value="Aminotran_3"/>
    <property type="match status" value="1"/>
</dbReference>
<dbReference type="GO" id="GO:0004141">
    <property type="term" value="F:dethiobiotin synthase activity"/>
    <property type="evidence" value="ECO:0007669"/>
    <property type="project" value="InterPro"/>
</dbReference>
<accession>A0A1Z5KMZ2</accession>
<dbReference type="Pfam" id="PF13500">
    <property type="entry name" value="AAA_26"/>
    <property type="match status" value="1"/>
</dbReference>
<dbReference type="InterPro" id="IPR015424">
    <property type="entry name" value="PyrdxlP-dep_Trfase"/>
</dbReference>